<dbReference type="Pfam" id="PF07727">
    <property type="entry name" value="RVT_2"/>
    <property type="match status" value="1"/>
</dbReference>
<dbReference type="SUPFAM" id="SSF56672">
    <property type="entry name" value="DNA/RNA polymerases"/>
    <property type="match status" value="1"/>
</dbReference>
<gene>
    <name evidence="3" type="ORF">Tci_028689</name>
</gene>
<name>A0A6L2L4F9_TANCI</name>
<organism evidence="3">
    <name type="scientific">Tanacetum cinerariifolium</name>
    <name type="common">Dalmatian daisy</name>
    <name type="synonym">Chrysanthemum cinerariifolium</name>
    <dbReference type="NCBI Taxonomy" id="118510"/>
    <lineage>
        <taxon>Eukaryota</taxon>
        <taxon>Viridiplantae</taxon>
        <taxon>Streptophyta</taxon>
        <taxon>Embryophyta</taxon>
        <taxon>Tracheophyta</taxon>
        <taxon>Spermatophyta</taxon>
        <taxon>Magnoliopsida</taxon>
        <taxon>eudicotyledons</taxon>
        <taxon>Gunneridae</taxon>
        <taxon>Pentapetalae</taxon>
        <taxon>asterids</taxon>
        <taxon>campanulids</taxon>
        <taxon>Asterales</taxon>
        <taxon>Asteraceae</taxon>
        <taxon>Asteroideae</taxon>
        <taxon>Anthemideae</taxon>
        <taxon>Anthemidinae</taxon>
        <taxon>Tanacetum</taxon>
    </lineage>
</organism>
<dbReference type="PANTHER" id="PTHR11439:SF509">
    <property type="entry name" value="RNA-DIRECTED DNA POLYMERASE"/>
    <property type="match status" value="1"/>
</dbReference>
<reference evidence="3" key="1">
    <citation type="journal article" date="2019" name="Sci. Rep.">
        <title>Draft genome of Tanacetum cinerariifolium, the natural source of mosquito coil.</title>
        <authorList>
            <person name="Yamashiro T."/>
            <person name="Shiraishi A."/>
            <person name="Satake H."/>
            <person name="Nakayama K."/>
        </authorList>
    </citation>
    <scope>NUCLEOTIDE SEQUENCE</scope>
</reference>
<feature type="compositionally biased region" description="Low complexity" evidence="1">
    <location>
        <begin position="383"/>
        <end position="398"/>
    </location>
</feature>
<evidence type="ECO:0000313" key="3">
    <source>
        <dbReference type="EMBL" id="GEU56711.1"/>
    </source>
</evidence>
<accession>A0A6L2L4F9</accession>
<dbReference type="EMBL" id="BKCJ010003709">
    <property type="protein sequence ID" value="GEU56711.1"/>
    <property type="molecule type" value="Genomic_DNA"/>
</dbReference>
<feature type="region of interest" description="Disordered" evidence="1">
    <location>
        <begin position="364"/>
        <end position="408"/>
    </location>
</feature>
<comment type="caution">
    <text evidence="3">The sequence shown here is derived from an EMBL/GenBank/DDBJ whole genome shotgun (WGS) entry which is preliminary data.</text>
</comment>
<feature type="domain" description="Reverse transcriptase Ty1/copia-type" evidence="2">
    <location>
        <begin position="542"/>
        <end position="627"/>
    </location>
</feature>
<dbReference type="PANTHER" id="PTHR11439">
    <property type="entry name" value="GAG-POL-RELATED RETROTRANSPOSON"/>
    <property type="match status" value="1"/>
</dbReference>
<sequence>MERQCPHPKRKRDATWFNEKVLLVEAQGNGKVLNEEELEFLENSGIAEGPVTQSVITHNVAYQADDLDAYDSDCGEISTAKAFLMANLSSYGSDVLSEIRPMLYDGNVIAKEANVISIADSEETLMLEEETQMLNAATIAPGMYKLDPVILAPKRKEWKPTGKVFNSVGYKRKTTGRTFTLVGNMYPLTRRHKVPKSVQNSKPKVVKSMTANRMELDTSRGSDTSVAPSSSSFSLIDYSVKFSNEQVSRIMGYGDYQIGNVTISRFYYVEGLGHNLFSVGQFRDSDFKVAFRKHTYFVRNLKGLGLQCMSPATPSSGLVPNPPSSALFVPPSRHECDLVFQLVFDEFFSPSASVASPIPVEESLAPVESTGSPSLITIDQDAPSPSKSQTTPQSQSQTNYHSAEEESHDVEVAHMSNDPYFGISILESISEESSSSDVISTTVHSDAPISEHLSKWTKDHPLQNIIGDPSRPVSTRLQLHEQAMFCYYDAFLTSVEPKTYKDALTHSCWIEVMQEELHEFECLEVWELVPRPDKVMVITLKWIYKMDVKTEFLNGILREEVYVNQQDRFVDPDNPNHVYRLKKALYGLKQAPRAWYDLLSSFMLFQGFSKGTVDPTLFISRKGKDILLKYEMESCDPVDTPMVEKSKLVKDTQGKAIDPTHYRSMVGTLMYLISSRPDLVYAVCMCARYQACPTEKHLHVVKRIFRYLRGTVNRGLWYSKGFAIVLTAFANVDHVGCQDTRRSTFKSMQLLGDRLVSWSSKRYTEAEYIALSGCCAQVL</sequence>
<dbReference type="InterPro" id="IPR013103">
    <property type="entry name" value="RVT_2"/>
</dbReference>
<evidence type="ECO:0000259" key="2">
    <source>
        <dbReference type="Pfam" id="PF07727"/>
    </source>
</evidence>
<evidence type="ECO:0000256" key="1">
    <source>
        <dbReference type="SAM" id="MobiDB-lite"/>
    </source>
</evidence>
<dbReference type="AlphaFoldDB" id="A0A6L2L4F9"/>
<proteinExistence type="predicted"/>
<protein>
    <recommendedName>
        <fullName evidence="2">Reverse transcriptase Ty1/copia-type domain-containing protein</fullName>
    </recommendedName>
</protein>
<dbReference type="InterPro" id="IPR043502">
    <property type="entry name" value="DNA/RNA_pol_sf"/>
</dbReference>